<dbReference type="RefSeq" id="WP_343970776.1">
    <property type="nucleotide sequence ID" value="NZ_BAAAHK010000007.1"/>
</dbReference>
<protein>
    <submittedName>
        <fullName evidence="1">Uncharacterized protein</fullName>
    </submittedName>
</protein>
<evidence type="ECO:0000313" key="1">
    <source>
        <dbReference type="EMBL" id="GAA0942913.1"/>
    </source>
</evidence>
<proteinExistence type="predicted"/>
<dbReference type="EMBL" id="BAAAHK010000007">
    <property type="protein sequence ID" value="GAA0942913.1"/>
    <property type="molecule type" value="Genomic_DNA"/>
</dbReference>
<organism evidence="1 2">
    <name type="scientific">Kribbella koreensis</name>
    <dbReference type="NCBI Taxonomy" id="57909"/>
    <lineage>
        <taxon>Bacteria</taxon>
        <taxon>Bacillati</taxon>
        <taxon>Actinomycetota</taxon>
        <taxon>Actinomycetes</taxon>
        <taxon>Propionibacteriales</taxon>
        <taxon>Kribbellaceae</taxon>
        <taxon>Kribbella</taxon>
    </lineage>
</organism>
<dbReference type="Proteomes" id="UP001500542">
    <property type="component" value="Unassembled WGS sequence"/>
</dbReference>
<comment type="caution">
    <text evidence="1">The sequence shown here is derived from an EMBL/GenBank/DDBJ whole genome shotgun (WGS) entry which is preliminary data.</text>
</comment>
<sequence length="268" mass="29947">MSSATGVTDPILALEIGEWRTAQRLLRADRRYDAMLGAELRTIARAMAYRAAGEHGAAWSTLVVTAANLRRRFPKLPVLRPNGIDAIQLALPPEPEPGSAGRPLYETIRLICREQGELRLLRRQAGESGGGLTEDRRILVLAFIEAVCWVELDLDTWAPKNPPDDEIAVQETRIAELADRRRDAFLRSASNLRRLARPTAGDMTKSVWDRADQYCGLRYLALSELAGRPQPPWSEPALLGRLPVRTWAQNAWQMARRPQFDGLYGTTG</sequence>
<keyword evidence="2" id="KW-1185">Reference proteome</keyword>
<reference evidence="2" key="1">
    <citation type="journal article" date="2019" name="Int. J. Syst. Evol. Microbiol.">
        <title>The Global Catalogue of Microorganisms (GCM) 10K type strain sequencing project: providing services to taxonomists for standard genome sequencing and annotation.</title>
        <authorList>
            <consortium name="The Broad Institute Genomics Platform"/>
            <consortium name="The Broad Institute Genome Sequencing Center for Infectious Disease"/>
            <person name="Wu L."/>
            <person name="Ma J."/>
        </authorList>
    </citation>
    <scope>NUCLEOTIDE SEQUENCE [LARGE SCALE GENOMIC DNA]</scope>
    <source>
        <strain evidence="2">JCM 10977</strain>
    </source>
</reference>
<gene>
    <name evidence="1" type="ORF">GCM10009554_35850</name>
</gene>
<accession>A0ABP4B1Q9</accession>
<name>A0ABP4B1Q9_9ACTN</name>
<evidence type="ECO:0000313" key="2">
    <source>
        <dbReference type="Proteomes" id="UP001500542"/>
    </source>
</evidence>